<dbReference type="OrthoDB" id="6658731at2"/>
<dbReference type="Proteomes" id="UP000198575">
    <property type="component" value="Unassembled WGS sequence"/>
</dbReference>
<evidence type="ECO:0000256" key="1">
    <source>
        <dbReference type="SAM" id="Phobius"/>
    </source>
</evidence>
<gene>
    <name evidence="3" type="ORF">SAMN05216289_10172</name>
</gene>
<keyword evidence="1" id="KW-1133">Transmembrane helix</keyword>
<dbReference type="AlphaFoldDB" id="A0A1I4V305"/>
<protein>
    <submittedName>
        <fullName evidence="3">PH domain-containing protein</fullName>
    </submittedName>
</protein>
<dbReference type="EMBL" id="FOVF01000001">
    <property type="protein sequence ID" value="SFM95627.1"/>
    <property type="molecule type" value="Genomic_DNA"/>
</dbReference>
<reference evidence="3 4" key="1">
    <citation type="submission" date="2016-10" db="EMBL/GenBank/DDBJ databases">
        <authorList>
            <person name="de Groot N.N."/>
        </authorList>
    </citation>
    <scope>NUCLEOTIDE SEQUENCE [LARGE SCALE GENOMIC DNA]</scope>
    <source>
        <strain evidence="3 4">CGMCC 1.7659</strain>
    </source>
</reference>
<organism evidence="3 4">
    <name type="scientific">Dokdonella immobilis</name>
    <dbReference type="NCBI Taxonomy" id="578942"/>
    <lineage>
        <taxon>Bacteria</taxon>
        <taxon>Pseudomonadati</taxon>
        <taxon>Pseudomonadota</taxon>
        <taxon>Gammaproteobacteria</taxon>
        <taxon>Lysobacterales</taxon>
        <taxon>Rhodanobacteraceae</taxon>
        <taxon>Dokdonella</taxon>
    </lineage>
</organism>
<evidence type="ECO:0000259" key="2">
    <source>
        <dbReference type="Pfam" id="PF06713"/>
    </source>
</evidence>
<feature type="transmembrane region" description="Helical" evidence="1">
    <location>
        <begin position="12"/>
        <end position="33"/>
    </location>
</feature>
<proteinExistence type="predicted"/>
<feature type="domain" description="Uncharacterized protein YyaB-like PH" evidence="2">
    <location>
        <begin position="62"/>
        <end position="133"/>
    </location>
</feature>
<dbReference type="STRING" id="578942.SAMN05216289_10172"/>
<sequence length="145" mass="15891">MASVHRSKIDAWLVAMLAGAMALALLVVAVTLGEARAPLVWWSLVPGASVGLGLPAWILLSTRYTIDPPELRIRCGPFRWQIQIAEITALAPTRNPLSSPALSLDRIRISYSKGRALMVSPQHADRFVHELESARRALRHGADTH</sequence>
<feature type="transmembrane region" description="Helical" evidence="1">
    <location>
        <begin position="39"/>
        <end position="60"/>
    </location>
</feature>
<dbReference type="RefSeq" id="WP_092403905.1">
    <property type="nucleotide sequence ID" value="NZ_FOVF01000001.1"/>
</dbReference>
<evidence type="ECO:0000313" key="4">
    <source>
        <dbReference type="Proteomes" id="UP000198575"/>
    </source>
</evidence>
<keyword evidence="4" id="KW-1185">Reference proteome</keyword>
<keyword evidence="1" id="KW-0472">Membrane</keyword>
<dbReference type="GO" id="GO:0030153">
    <property type="term" value="P:bacteriocin immunity"/>
    <property type="evidence" value="ECO:0007669"/>
    <property type="project" value="InterPro"/>
</dbReference>
<dbReference type="InterPro" id="IPR009589">
    <property type="entry name" value="PH_YyaB-like"/>
</dbReference>
<keyword evidence="1" id="KW-0812">Transmembrane</keyword>
<accession>A0A1I4V305</accession>
<dbReference type="Pfam" id="PF06713">
    <property type="entry name" value="bPH_4"/>
    <property type="match status" value="1"/>
</dbReference>
<evidence type="ECO:0000313" key="3">
    <source>
        <dbReference type="EMBL" id="SFM95627.1"/>
    </source>
</evidence>
<name>A0A1I4V305_9GAMM</name>